<dbReference type="Proteomes" id="UP000289856">
    <property type="component" value="Chromosome"/>
</dbReference>
<proteinExistence type="predicted"/>
<gene>
    <name evidence="2" type="ORF">KCTCHS21_07190</name>
</gene>
<dbReference type="AlphaFoldDB" id="A0A3T1CZP9"/>
<sequence length="208" mass="24207">MELSKERRTIDVKKYSEKSVESTLITNYSAWFGKPIRIINSGDIKKLQIEKDTYLLEKLKSTENKETYLVTYPGGNVYTVEDVNHSGFLMTYDKNGDIVFGVQAYSNNQRILSPGEEYYPPGSLVTATYDQYHERQGNAFIFIVSLVFLVYSWYVFRKESLQRFLFKLSYRLWVLAIPNTAGAEYAYELPGALVIDLVLRFIPWARIW</sequence>
<keyword evidence="1" id="KW-0812">Transmembrane</keyword>
<dbReference type="OrthoDB" id="2575528at2"/>
<evidence type="ECO:0000256" key="1">
    <source>
        <dbReference type="SAM" id="Phobius"/>
    </source>
</evidence>
<keyword evidence="1" id="KW-0472">Membrane</keyword>
<dbReference type="EMBL" id="AP019400">
    <property type="protein sequence ID" value="BBI31320.1"/>
    <property type="molecule type" value="Genomic_DNA"/>
</dbReference>
<dbReference type="RefSeq" id="WP_130605166.1">
    <property type="nucleotide sequence ID" value="NZ_AP019400.1"/>
</dbReference>
<evidence type="ECO:0000313" key="2">
    <source>
        <dbReference type="EMBL" id="BBI31320.1"/>
    </source>
</evidence>
<name>A0A3T1CZP9_9BACL</name>
<protein>
    <submittedName>
        <fullName evidence="2">Uncharacterized protein</fullName>
    </submittedName>
</protein>
<evidence type="ECO:0000313" key="3">
    <source>
        <dbReference type="Proteomes" id="UP000289856"/>
    </source>
</evidence>
<feature type="transmembrane region" description="Helical" evidence="1">
    <location>
        <begin position="139"/>
        <end position="156"/>
    </location>
</feature>
<keyword evidence="3" id="KW-1185">Reference proteome</keyword>
<keyword evidence="1" id="KW-1133">Transmembrane helix</keyword>
<organism evidence="2 3">
    <name type="scientific">Cohnella abietis</name>
    <dbReference type="NCBI Taxonomy" id="2507935"/>
    <lineage>
        <taxon>Bacteria</taxon>
        <taxon>Bacillati</taxon>
        <taxon>Bacillota</taxon>
        <taxon>Bacilli</taxon>
        <taxon>Bacillales</taxon>
        <taxon>Paenibacillaceae</taxon>
        <taxon>Cohnella</taxon>
    </lineage>
</organism>
<reference evidence="2 3" key="1">
    <citation type="submission" date="2019-01" db="EMBL/GenBank/DDBJ databases">
        <title>Complete genome sequence of Cohnella hallensis HS21 isolated from Korean fir (Abies koreana) rhizospheric soil.</title>
        <authorList>
            <person name="Jiang L."/>
            <person name="Kang S.W."/>
            <person name="Kim S."/>
            <person name="Jung J."/>
            <person name="Kim C.Y."/>
            <person name="Kim D.H."/>
            <person name="Kim S.W."/>
            <person name="Lee J."/>
        </authorList>
    </citation>
    <scope>NUCLEOTIDE SEQUENCE [LARGE SCALE GENOMIC DNA]</scope>
    <source>
        <strain evidence="2 3">HS21</strain>
    </source>
</reference>
<accession>A0A3T1CZP9</accession>
<dbReference type="KEGG" id="cohn:KCTCHS21_07190"/>